<dbReference type="RefSeq" id="XP_022300132.1">
    <property type="nucleotide sequence ID" value="XM_022444424.1"/>
</dbReference>
<dbReference type="Gene3D" id="3.30.420.40">
    <property type="match status" value="1"/>
</dbReference>
<keyword evidence="1" id="KW-1185">Reference proteome</keyword>
<dbReference type="PANTHER" id="PTHR14187">
    <property type="entry name" value="ALPHA KINASE/ELONGATION FACTOR 2 KINASE"/>
    <property type="match status" value="1"/>
</dbReference>
<dbReference type="CDD" id="cd10229">
    <property type="entry name" value="ASKHA_NBD_HSP70_HSPA12"/>
    <property type="match status" value="1"/>
</dbReference>
<dbReference type="KEGG" id="cvn:111108494"/>
<reference evidence="2" key="1">
    <citation type="submission" date="2025-08" db="UniProtKB">
        <authorList>
            <consortium name="RefSeq"/>
        </authorList>
    </citation>
    <scope>IDENTIFICATION</scope>
    <source>
        <tissue evidence="2">Whole sample</tissue>
    </source>
</reference>
<dbReference type="SUPFAM" id="SSF53067">
    <property type="entry name" value="Actin-like ATPase domain"/>
    <property type="match status" value="2"/>
</dbReference>
<evidence type="ECO:0000313" key="1">
    <source>
        <dbReference type="Proteomes" id="UP000694844"/>
    </source>
</evidence>
<dbReference type="OrthoDB" id="6122448at2759"/>
<dbReference type="AlphaFoldDB" id="A0A8B8B9N3"/>
<gene>
    <name evidence="2" type="primary">LOC111108494</name>
</gene>
<accession>A0A8B8B9N3</accession>
<dbReference type="Proteomes" id="UP000694844">
    <property type="component" value="Chromosome 8"/>
</dbReference>
<dbReference type="InterPro" id="IPR043129">
    <property type="entry name" value="ATPase_NBD"/>
</dbReference>
<dbReference type="PANTHER" id="PTHR14187:SF5">
    <property type="entry name" value="HEAT SHOCK 70 KDA PROTEIN 12A"/>
    <property type="match status" value="1"/>
</dbReference>
<organism evidence="1 2">
    <name type="scientific">Crassostrea virginica</name>
    <name type="common">Eastern oyster</name>
    <dbReference type="NCBI Taxonomy" id="6565"/>
    <lineage>
        <taxon>Eukaryota</taxon>
        <taxon>Metazoa</taxon>
        <taxon>Spiralia</taxon>
        <taxon>Lophotrochozoa</taxon>
        <taxon>Mollusca</taxon>
        <taxon>Bivalvia</taxon>
        <taxon>Autobranchia</taxon>
        <taxon>Pteriomorphia</taxon>
        <taxon>Ostreida</taxon>
        <taxon>Ostreoidea</taxon>
        <taxon>Ostreidae</taxon>
        <taxon>Crassostrea</taxon>
    </lineage>
</organism>
<sequence>MSLKIPIKQNFIKMATSNYLLVAAIDFGTTYSGYAYSTRTDFQREPTKAYLKQWVDPASSMMYNKTSTCILFDENKRFSKFGFEAEAKYIDLIMDKEHKDWYFFRRFKMTLYEKQASDGDWCIEDESGKRLSALIVFSESIKYLKQSLLEEAKKQQTDLGINDIKWIITVPAIWSDPAKAFMRTAAVEAGIDSDKLTIALEPEVAAVYVKHLPVERRLEGEVGDVFKTFSPGSKYIVVDAGGGTIDITAHEVLRNGTVRELIKANGGDWGGTSVDREYLDFIKCLIGNVVTQSIQQSAPHIFFEVIRDFENAKRTIKPQSDIKFNVRIPSELRDAYEKMFPGRDLRSTEIVSTERRKQVKISFLGDKLRLAPEDAEGFFAESLKEITLHLKKLLLQRSGIGVATIILVGGYAESPVLIQAIKSTFSEMRIIIPQEAAWSVLRGAVIFGHDPSLIKERRSKFTYGVCVSEPFDPTRHDEKYKYEENGELRCGDLFSEIIKIDELVTVGEYQSKKVYYITTVREKGDVALFTSTSENTKYVDEKGCAFIGYILSAGHNFRLNEDIEVMVCFGETEIKINAHQPKSGETAVYYLEH</sequence>
<proteinExistence type="predicted"/>
<evidence type="ECO:0000313" key="2">
    <source>
        <dbReference type="RefSeq" id="XP_022300132.1"/>
    </source>
</evidence>
<protein>
    <submittedName>
        <fullName evidence="2">Heat shock 70 kDa protein 12A-like</fullName>
    </submittedName>
</protein>
<dbReference type="GeneID" id="111108494"/>
<name>A0A8B8B9N3_CRAVI</name>